<sequence length="389" mass="42642">MYPSAKKFSAKIVFGFSFIFLLFFAHEAYAASLSLSPSSGSYNVGDAFSVRIILSSTDQSANAVAANIAFSKNLLTLTSISKTNSLVNIWALEPSYSNVNGTADMEGVILNGYTGSNGTIITFYFKAKAAGNANIRFASSSVLANDGQGTNIIKSSGQANFSISPLKEKVATEEPIVQTQVSTPVFTDYSKDIHEGEFLVVKGLADPNTEIFINSDAVLSSTQEVAHVLAVVKSDEKGAFTYVSEKARSGTYMITAQAHYPDGVFSEKTLPIKISVSPLLSTLIPNNIMGLLSIIIPILALIILLILLMIWGWHHILHYREYMQKKLIEARNVVSKSFNILDEDVKEEVKIFKKIKALESLSNEDRLFINQFKKDIEAAEKVILNKIKE</sequence>
<reference evidence="2 3" key="1">
    <citation type="journal article" date="2016" name="Nat. Commun.">
        <title>Thousands of microbial genomes shed light on interconnected biogeochemical processes in an aquifer system.</title>
        <authorList>
            <person name="Anantharaman K."/>
            <person name="Brown C.T."/>
            <person name="Hug L.A."/>
            <person name="Sharon I."/>
            <person name="Castelle C.J."/>
            <person name="Probst A.J."/>
            <person name="Thomas B.C."/>
            <person name="Singh A."/>
            <person name="Wilkins M.J."/>
            <person name="Karaoz U."/>
            <person name="Brodie E.L."/>
            <person name="Williams K.H."/>
            <person name="Hubbard S.S."/>
            <person name="Banfield J.F."/>
        </authorList>
    </citation>
    <scope>NUCLEOTIDE SEQUENCE [LARGE SCALE GENOMIC DNA]</scope>
</reference>
<keyword evidence="1" id="KW-1133">Transmembrane helix</keyword>
<keyword evidence="1" id="KW-0812">Transmembrane</keyword>
<name>A0A1F6XLW2_9BACT</name>
<feature type="transmembrane region" description="Helical" evidence="1">
    <location>
        <begin position="288"/>
        <end position="313"/>
    </location>
</feature>
<dbReference type="EMBL" id="MFVE01000008">
    <property type="protein sequence ID" value="OGI95062.1"/>
    <property type="molecule type" value="Genomic_DNA"/>
</dbReference>
<dbReference type="GO" id="GO:0030246">
    <property type="term" value="F:carbohydrate binding"/>
    <property type="evidence" value="ECO:0007669"/>
    <property type="project" value="InterPro"/>
</dbReference>
<dbReference type="Proteomes" id="UP000178104">
    <property type="component" value="Unassembled WGS sequence"/>
</dbReference>
<gene>
    <name evidence="2" type="ORF">A2917_01635</name>
</gene>
<dbReference type="Gene3D" id="2.60.40.680">
    <property type="match status" value="1"/>
</dbReference>
<protein>
    <recommendedName>
        <fullName evidence="4">Cohesin domain-containing protein</fullName>
    </recommendedName>
</protein>
<dbReference type="SUPFAM" id="SSF49384">
    <property type="entry name" value="Carbohydrate-binding domain"/>
    <property type="match status" value="1"/>
</dbReference>
<proteinExistence type="predicted"/>
<organism evidence="2 3">
    <name type="scientific">Candidatus Nomurabacteria bacterium RIFCSPLOWO2_01_FULL_42_17</name>
    <dbReference type="NCBI Taxonomy" id="1801780"/>
    <lineage>
        <taxon>Bacteria</taxon>
        <taxon>Candidatus Nomuraibacteriota</taxon>
    </lineage>
</organism>
<evidence type="ECO:0008006" key="4">
    <source>
        <dbReference type="Google" id="ProtNLM"/>
    </source>
</evidence>
<keyword evidence="1" id="KW-0472">Membrane</keyword>
<accession>A0A1F6XLW2</accession>
<comment type="caution">
    <text evidence="2">The sequence shown here is derived from an EMBL/GenBank/DDBJ whole genome shotgun (WGS) entry which is preliminary data.</text>
</comment>
<dbReference type="STRING" id="1801780.A2917_01635"/>
<dbReference type="AlphaFoldDB" id="A0A1F6XLW2"/>
<evidence type="ECO:0000256" key="1">
    <source>
        <dbReference type="SAM" id="Phobius"/>
    </source>
</evidence>
<dbReference type="CDD" id="cd08547">
    <property type="entry name" value="Type_II_cohesin"/>
    <property type="match status" value="1"/>
</dbReference>
<evidence type="ECO:0000313" key="2">
    <source>
        <dbReference type="EMBL" id="OGI95062.1"/>
    </source>
</evidence>
<dbReference type="InterPro" id="IPR008965">
    <property type="entry name" value="CBM2/CBM3_carb-bd_dom_sf"/>
</dbReference>
<evidence type="ECO:0000313" key="3">
    <source>
        <dbReference type="Proteomes" id="UP000178104"/>
    </source>
</evidence>